<evidence type="ECO:0000256" key="1">
    <source>
        <dbReference type="SAM" id="Coils"/>
    </source>
</evidence>
<dbReference type="InterPro" id="IPR011990">
    <property type="entry name" value="TPR-like_helical_dom_sf"/>
</dbReference>
<keyword evidence="2" id="KW-0472">Membrane</keyword>
<dbReference type="RefSeq" id="WP_151673192.1">
    <property type="nucleotide sequence ID" value="NZ_BKCG01000002.1"/>
</dbReference>
<reference evidence="3 4" key="1">
    <citation type="submission" date="2019-08" db="EMBL/GenBank/DDBJ databases">
        <title>Draft genome sequence of Ulvibacter marinus type strain NBRC 109484.</title>
        <authorList>
            <person name="Kawano K."/>
            <person name="Ushijima N."/>
            <person name="Kihara M."/>
            <person name="Itoh H."/>
        </authorList>
    </citation>
    <scope>NUCLEOTIDE SEQUENCE [LARGE SCALE GENOMIC DNA]</scope>
    <source>
        <strain evidence="3 4">NBRC 109484</strain>
    </source>
</reference>
<evidence type="ECO:0008006" key="5">
    <source>
        <dbReference type="Google" id="ProtNLM"/>
    </source>
</evidence>
<keyword evidence="4" id="KW-1185">Reference proteome</keyword>
<dbReference type="InterPro" id="IPR019734">
    <property type="entry name" value="TPR_rpt"/>
</dbReference>
<keyword evidence="2" id="KW-0812">Transmembrane</keyword>
<dbReference type="EMBL" id="BKCG01000002">
    <property type="protein sequence ID" value="GER59119.1"/>
    <property type="molecule type" value="Genomic_DNA"/>
</dbReference>
<dbReference type="AlphaFoldDB" id="A0A5J4INR3"/>
<organism evidence="3 4">
    <name type="scientific">Patiriisocius marinus</name>
    <dbReference type="NCBI Taxonomy" id="1397112"/>
    <lineage>
        <taxon>Bacteria</taxon>
        <taxon>Pseudomonadati</taxon>
        <taxon>Bacteroidota</taxon>
        <taxon>Flavobacteriia</taxon>
        <taxon>Flavobacteriales</taxon>
        <taxon>Flavobacteriaceae</taxon>
        <taxon>Patiriisocius</taxon>
    </lineage>
</organism>
<evidence type="ECO:0000313" key="4">
    <source>
        <dbReference type="Proteomes" id="UP000326509"/>
    </source>
</evidence>
<sequence>MSTSLLAQKKSTLENLKKEVSVLAYNDPELAITKGLELYDLSKNSSTHQVSALLSVANAYAVLKDHDAVFKYALKADSIAELNRNYTDHVRVLGFIGGQYRRLNLSDRALNYLNKAYNLTIKHPLPDSLEFIQGNILVVKGLIQKDELGCEYALPYLSDAVKVFKKNTDKVAINANLAIALNNLGDCNIELQNYKDAKINYNEAIISAEIINAIKNVASSKLGLAKLLSIEGKNKEAIALLEYILDSITDIHDGALNSQILKALSENYKQIGNENQYRYYSQLYLEEEQKLFKEEKKSLNKVTKEISSENHEKRQYQKDKYSYVFLFCGIILILLMLIIYRKILKKRNKIAQSKEKIEKSDKLKKEQ</sequence>
<proteinExistence type="predicted"/>
<accession>A0A5J4INR3</accession>
<comment type="caution">
    <text evidence="3">The sequence shown here is derived from an EMBL/GenBank/DDBJ whole genome shotgun (WGS) entry which is preliminary data.</text>
</comment>
<keyword evidence="2" id="KW-1133">Transmembrane helix</keyword>
<gene>
    <name evidence="3" type="ORF">ULMA_12270</name>
</gene>
<evidence type="ECO:0000313" key="3">
    <source>
        <dbReference type="EMBL" id="GER59119.1"/>
    </source>
</evidence>
<dbReference type="OrthoDB" id="1235397at2"/>
<dbReference type="SUPFAM" id="SSF48452">
    <property type="entry name" value="TPR-like"/>
    <property type="match status" value="2"/>
</dbReference>
<dbReference type="SMART" id="SM00028">
    <property type="entry name" value="TPR"/>
    <property type="match status" value="3"/>
</dbReference>
<protein>
    <recommendedName>
        <fullName evidence="5">Tetratricopeptide repeat protein</fullName>
    </recommendedName>
</protein>
<dbReference type="Gene3D" id="1.25.40.10">
    <property type="entry name" value="Tetratricopeptide repeat domain"/>
    <property type="match status" value="2"/>
</dbReference>
<keyword evidence="1" id="KW-0175">Coiled coil</keyword>
<evidence type="ECO:0000256" key="2">
    <source>
        <dbReference type="SAM" id="Phobius"/>
    </source>
</evidence>
<feature type="transmembrane region" description="Helical" evidence="2">
    <location>
        <begin position="321"/>
        <end position="340"/>
    </location>
</feature>
<feature type="coiled-coil region" evidence="1">
    <location>
        <begin position="285"/>
        <end position="319"/>
    </location>
</feature>
<name>A0A5J4INR3_9FLAO</name>
<dbReference type="Proteomes" id="UP000326509">
    <property type="component" value="Unassembled WGS sequence"/>
</dbReference>